<dbReference type="InterPro" id="IPR005135">
    <property type="entry name" value="Endo/exonuclease/phosphatase"/>
</dbReference>
<feature type="domain" description="Endonuclease/exonuclease/phosphatase" evidence="11">
    <location>
        <begin position="3"/>
        <end position="215"/>
    </location>
</feature>
<evidence type="ECO:0000256" key="8">
    <source>
        <dbReference type="ARBA" id="ARBA00023204"/>
    </source>
</evidence>
<evidence type="ECO:0000256" key="10">
    <source>
        <dbReference type="PIRSR" id="PIRSR604808-3"/>
    </source>
</evidence>
<dbReference type="InterPro" id="IPR036691">
    <property type="entry name" value="Endo/exonu/phosph_ase_sf"/>
</dbReference>
<evidence type="ECO:0000259" key="11">
    <source>
        <dbReference type="Pfam" id="PF03372"/>
    </source>
</evidence>
<feature type="site" description="Important for catalytic activity" evidence="10">
    <location>
        <position position="190"/>
    </location>
</feature>
<dbReference type="EC" id="3.1.11.2" evidence="3"/>
<dbReference type="PANTHER" id="PTHR22748:SF26">
    <property type="entry name" value="ENDONUCLEASE_EXONUCLEASE_PHOSPHATASE DOMAIN-CONTAINING PROTEIN"/>
    <property type="match status" value="1"/>
</dbReference>
<feature type="binding site" evidence="9">
    <location>
        <position position="215"/>
    </location>
    <ligand>
        <name>Mg(2+)</name>
        <dbReference type="ChEBI" id="CHEBI:18420"/>
        <label>1</label>
    </ligand>
</feature>
<evidence type="ECO:0000256" key="4">
    <source>
        <dbReference type="ARBA" id="ARBA00022723"/>
    </source>
</evidence>
<evidence type="ECO:0000313" key="13">
    <source>
        <dbReference type="Proteomes" id="UP000257200"/>
    </source>
</evidence>
<keyword evidence="5" id="KW-0227">DNA damage</keyword>
<evidence type="ECO:0000256" key="5">
    <source>
        <dbReference type="ARBA" id="ARBA00022763"/>
    </source>
</evidence>
<feature type="site" description="Transition state stabilizer" evidence="10">
    <location>
        <position position="130"/>
    </location>
</feature>
<dbReference type="GO" id="GO:0003906">
    <property type="term" value="F:DNA-(apurinic or apyrimidinic site) endonuclease activity"/>
    <property type="evidence" value="ECO:0007669"/>
    <property type="project" value="TreeGrafter"/>
</dbReference>
<feature type="binding site" evidence="9">
    <location>
        <position position="130"/>
    </location>
    <ligand>
        <name>Mg(2+)</name>
        <dbReference type="ChEBI" id="CHEBI:18420"/>
        <label>1</label>
    </ligand>
</feature>
<evidence type="ECO:0000256" key="6">
    <source>
        <dbReference type="ARBA" id="ARBA00022801"/>
    </source>
</evidence>
<dbReference type="GO" id="GO:0005634">
    <property type="term" value="C:nucleus"/>
    <property type="evidence" value="ECO:0007669"/>
    <property type="project" value="TreeGrafter"/>
</dbReference>
<evidence type="ECO:0000256" key="1">
    <source>
        <dbReference type="ARBA" id="ARBA00000493"/>
    </source>
</evidence>
<evidence type="ECO:0000313" key="12">
    <source>
        <dbReference type="Ensembl" id="ENSAPOP00000027458.1"/>
    </source>
</evidence>
<proteinExistence type="inferred from homology"/>
<evidence type="ECO:0000256" key="2">
    <source>
        <dbReference type="ARBA" id="ARBA00007092"/>
    </source>
</evidence>
<feature type="site" description="Interaction with DNA substrate" evidence="10">
    <location>
        <position position="215"/>
    </location>
</feature>
<keyword evidence="13" id="KW-1185">Reference proteome</keyword>
<feature type="binding site" evidence="9">
    <location>
        <position position="128"/>
    </location>
    <ligand>
        <name>Mg(2+)</name>
        <dbReference type="ChEBI" id="CHEBI:18420"/>
        <label>1</label>
    </ligand>
</feature>
<evidence type="ECO:0000256" key="3">
    <source>
        <dbReference type="ARBA" id="ARBA00012115"/>
    </source>
</evidence>
<reference evidence="12" key="2">
    <citation type="submission" date="2025-09" db="UniProtKB">
        <authorList>
            <consortium name="Ensembl"/>
        </authorList>
    </citation>
    <scope>IDENTIFICATION</scope>
</reference>
<organism evidence="12 13">
    <name type="scientific">Acanthochromis polyacanthus</name>
    <name type="common">spiny chromis</name>
    <dbReference type="NCBI Taxonomy" id="80966"/>
    <lineage>
        <taxon>Eukaryota</taxon>
        <taxon>Metazoa</taxon>
        <taxon>Chordata</taxon>
        <taxon>Craniata</taxon>
        <taxon>Vertebrata</taxon>
        <taxon>Euteleostomi</taxon>
        <taxon>Actinopterygii</taxon>
        <taxon>Neopterygii</taxon>
        <taxon>Teleostei</taxon>
        <taxon>Neoteleostei</taxon>
        <taxon>Acanthomorphata</taxon>
        <taxon>Ovalentaria</taxon>
        <taxon>Pomacentridae</taxon>
        <taxon>Acanthochromis</taxon>
    </lineage>
</organism>
<comment type="similarity">
    <text evidence="2">Belongs to the DNA repair enzymes AP/ExoA family.</text>
</comment>
<dbReference type="SUPFAM" id="SSF56219">
    <property type="entry name" value="DNase I-like"/>
    <property type="match status" value="1"/>
</dbReference>
<dbReference type="Ensembl" id="ENSAPOT00000001148.1">
    <property type="protein sequence ID" value="ENSAPOP00000027458.1"/>
    <property type="gene ID" value="ENSAPOG00000011995.1"/>
</dbReference>
<sequence length="223" mass="25465">SNNVIKRKAILNYLKKEKVQVVFLQQIHLNEEEHKKYLREWVGQIYFTSYSSNTRGAIILVHKLLPFTAQDIYKDTDGRIVLVKGELSGELVLLGNVDAPNVYDDIFLAFLLNKIVEMDCANMITGGDFNCYLSPSLDRDPPHRDQSKAGRALQNFLKVFNLLDGWRYMNPNNKNYTLYSSSHLSLSRIDYILVSEHLVHLVEQSSIGPIALSDHAPVTLEKN</sequence>
<protein>
    <recommendedName>
        <fullName evidence="3">exodeoxyribonuclease III</fullName>
        <ecNumber evidence="3">3.1.11.2</ecNumber>
    </recommendedName>
</protein>
<keyword evidence="8" id="KW-0234">DNA repair</keyword>
<dbReference type="AlphaFoldDB" id="A0A3Q1GBC0"/>
<dbReference type="STRING" id="80966.ENSAPOP00000027458"/>
<dbReference type="InterPro" id="IPR004808">
    <property type="entry name" value="AP_endonuc_1"/>
</dbReference>
<dbReference type="GO" id="GO:0006284">
    <property type="term" value="P:base-excision repair"/>
    <property type="evidence" value="ECO:0007669"/>
    <property type="project" value="TreeGrafter"/>
</dbReference>
<keyword evidence="9" id="KW-0464">Manganese</keyword>
<keyword evidence="7 9" id="KW-0460">Magnesium</keyword>
<comment type="catalytic activity">
    <reaction evidence="1">
        <text>Exonucleolytic cleavage in the 3'- to 5'-direction to yield nucleoside 5'-phosphates.</text>
        <dbReference type="EC" id="3.1.11.2"/>
    </reaction>
</comment>
<dbReference type="Proteomes" id="UP000257200">
    <property type="component" value="Unplaced"/>
</dbReference>
<evidence type="ECO:0000256" key="7">
    <source>
        <dbReference type="ARBA" id="ARBA00022842"/>
    </source>
</evidence>
<dbReference type="CDD" id="cd09076">
    <property type="entry name" value="L1-EN"/>
    <property type="match status" value="1"/>
</dbReference>
<accession>A0A3Q1GBC0</accession>
<keyword evidence="4 9" id="KW-0479">Metal-binding</keyword>
<dbReference type="PANTHER" id="PTHR22748">
    <property type="entry name" value="AP ENDONUCLEASE"/>
    <property type="match status" value="1"/>
</dbReference>
<comment type="cofactor">
    <cofactor evidence="9">
        <name>Mg(2+)</name>
        <dbReference type="ChEBI" id="CHEBI:18420"/>
    </cofactor>
    <cofactor evidence="9">
        <name>Mn(2+)</name>
        <dbReference type="ChEBI" id="CHEBI:29035"/>
    </cofactor>
    <text evidence="9">Probably binds two magnesium or manganese ions per subunit.</text>
</comment>
<dbReference type="GeneTree" id="ENSGT00940000176131"/>
<keyword evidence="6" id="KW-0378">Hydrolase</keyword>
<name>A0A3Q1GBC0_9TELE</name>
<dbReference type="Pfam" id="PF03372">
    <property type="entry name" value="Exo_endo_phos"/>
    <property type="match status" value="1"/>
</dbReference>
<evidence type="ECO:0000256" key="9">
    <source>
        <dbReference type="PIRSR" id="PIRSR604808-2"/>
    </source>
</evidence>
<feature type="binding site" evidence="9">
    <location>
        <position position="214"/>
    </location>
    <ligand>
        <name>Mg(2+)</name>
        <dbReference type="ChEBI" id="CHEBI:18420"/>
        <label>1</label>
    </ligand>
</feature>
<dbReference type="GO" id="GO:0008311">
    <property type="term" value="F:double-stranded DNA 3'-5' DNA exonuclease activity"/>
    <property type="evidence" value="ECO:0007669"/>
    <property type="project" value="UniProtKB-EC"/>
</dbReference>
<reference evidence="12" key="1">
    <citation type="submission" date="2025-08" db="UniProtKB">
        <authorList>
            <consortium name="Ensembl"/>
        </authorList>
    </citation>
    <scope>IDENTIFICATION</scope>
</reference>
<dbReference type="GO" id="GO:0046872">
    <property type="term" value="F:metal ion binding"/>
    <property type="evidence" value="ECO:0007669"/>
    <property type="project" value="UniProtKB-KW"/>
</dbReference>
<dbReference type="InParanoid" id="A0A3Q1GBC0"/>
<dbReference type="GO" id="GO:0008081">
    <property type="term" value="F:phosphoric diester hydrolase activity"/>
    <property type="evidence" value="ECO:0007669"/>
    <property type="project" value="TreeGrafter"/>
</dbReference>
<dbReference type="Gene3D" id="3.60.10.10">
    <property type="entry name" value="Endonuclease/exonuclease/phosphatase"/>
    <property type="match status" value="1"/>
</dbReference>